<dbReference type="SUPFAM" id="SSF48452">
    <property type="entry name" value="TPR-like"/>
    <property type="match status" value="1"/>
</dbReference>
<name>A0A935K1X3_9RHOO</name>
<dbReference type="Proteomes" id="UP000739411">
    <property type="component" value="Unassembled WGS sequence"/>
</dbReference>
<evidence type="ECO:0008006" key="3">
    <source>
        <dbReference type="Google" id="ProtNLM"/>
    </source>
</evidence>
<dbReference type="Gene3D" id="1.25.40.10">
    <property type="entry name" value="Tetratricopeptide repeat domain"/>
    <property type="match status" value="1"/>
</dbReference>
<reference evidence="1 2" key="1">
    <citation type="submission" date="2020-10" db="EMBL/GenBank/DDBJ databases">
        <title>Connecting structure to function with the recovery of over 1000 high-quality activated sludge metagenome-assembled genomes encoding full-length rRNA genes using long-read sequencing.</title>
        <authorList>
            <person name="Singleton C.M."/>
            <person name="Petriglieri F."/>
            <person name="Kristensen J.M."/>
            <person name="Kirkegaard R.H."/>
            <person name="Michaelsen T.Y."/>
            <person name="Andersen M.H."/>
            <person name="Karst S.M."/>
            <person name="Dueholm M.S."/>
            <person name="Nielsen P.H."/>
            <person name="Albertsen M."/>
        </authorList>
    </citation>
    <scope>NUCLEOTIDE SEQUENCE [LARGE SCALE GENOMIC DNA]</scope>
    <source>
        <strain evidence="1">EsbW_18-Q3-R4-48_BATAC.463</strain>
    </source>
</reference>
<evidence type="ECO:0000313" key="2">
    <source>
        <dbReference type="Proteomes" id="UP000739411"/>
    </source>
</evidence>
<dbReference type="InterPro" id="IPR011990">
    <property type="entry name" value="TPR-like_helical_dom_sf"/>
</dbReference>
<protein>
    <recommendedName>
        <fullName evidence="3">Tetratricopeptide repeat protein</fullName>
    </recommendedName>
</protein>
<dbReference type="EMBL" id="JADJMS010000016">
    <property type="protein sequence ID" value="MBK7415079.1"/>
    <property type="molecule type" value="Genomic_DNA"/>
</dbReference>
<organism evidence="1 2">
    <name type="scientific">Candidatus Dechloromonas phosphorivorans</name>
    <dbReference type="NCBI Taxonomy" id="2899244"/>
    <lineage>
        <taxon>Bacteria</taxon>
        <taxon>Pseudomonadati</taxon>
        <taxon>Pseudomonadota</taxon>
        <taxon>Betaproteobacteria</taxon>
        <taxon>Rhodocyclales</taxon>
        <taxon>Azonexaceae</taxon>
        <taxon>Dechloromonas</taxon>
    </lineage>
</organism>
<gene>
    <name evidence="1" type="ORF">IPJ38_08190</name>
</gene>
<proteinExistence type="predicted"/>
<sequence>MTKLAWSIFPFPNNEFLYPGAALKKNWPRLHRGDCEPYPDSDAALDAWRSYHAGNFAKAVETGLNAGGAGINAANKAAMIYANYLEDDEDRKLAIFQEINARCEAQDANEPKNANAWYYYAYALGRYSQCISITKALAQGLGGKIKTSLERTLELEPKHADAHIALGTWHAEIIDKVGALVGGLTYGAKKETGEKHFRRALELNPDSTIARTEYANGLVAMFGRSRLKDAEKLYADAVECTPADAMEKLDLEAANAEMEDD</sequence>
<evidence type="ECO:0000313" key="1">
    <source>
        <dbReference type="EMBL" id="MBK7415079.1"/>
    </source>
</evidence>
<dbReference type="AlphaFoldDB" id="A0A935K1X3"/>
<comment type="caution">
    <text evidence="1">The sequence shown here is derived from an EMBL/GenBank/DDBJ whole genome shotgun (WGS) entry which is preliminary data.</text>
</comment>
<accession>A0A935K1X3</accession>